<accession>A0A3E1EUT8</accession>
<dbReference type="GO" id="GO:0005886">
    <property type="term" value="C:plasma membrane"/>
    <property type="evidence" value="ECO:0007669"/>
    <property type="project" value="UniProtKB-SubCell"/>
</dbReference>
<feature type="transmembrane region" description="Helical" evidence="6">
    <location>
        <begin position="57"/>
        <end position="76"/>
    </location>
</feature>
<feature type="transmembrane region" description="Helical" evidence="6">
    <location>
        <begin position="501"/>
        <end position="519"/>
    </location>
</feature>
<keyword evidence="10" id="KW-1185">Reference proteome</keyword>
<sequence length="657" mass="75879">MIKSSIFSSLISLICGILAASYFDVHWIFIFTSWATALVAFIFLSQFGRQVYFFRRWINLNIVVLLFLSGFLGYQLNSPFTYKYNFNDIAIENDYFIGEITEYQEGKKAFDKVIINVQQIVKPHSNLYAQGELLCYINSDSISISEGHVILFQPVITPIKNKGNPGEFDAEKYWNVKGINSMAFLDGTTIQILDYNYTFSNFWSASRQYFVNVIQTYVSKENQGLVIALTLGDKSKLSIEKRNQFANAGAMHVLAVSGMHVGILLAFLQWIFFLIKPLRKRSLYLYFALIFIWAFAFLTGMSASVSRAVTMFSILAIGQLMGYKFFNLHAIFASAFFLLIFNPHFLFDIGFQLSYLAVLGIAFFYKPIYKVFNFRYKVFNYFWQGTVIGIAAQIGTLPLTLYYFNQFPNYFFLTNIGLLVLASVSLISVVVFLLLHWVPVVVDWLAFVVDFIFDVLSGFIKFINTLPGEVSIGFTPHYFHVLLLYLFTVLTFYFWNKSKELYFRFSLIGLFIIALFLIFDREMNKSKRELVVFNHYNKSVVIKENRQMFLLYDATKPQSESSINFLISGYQNSVGVNCKKIPIRKGDVFDLENNIMVESQADGWNIRYYDKKIFLTNTETLKDSTEQLLIVDGPWNYAFNFKNADYSVNDKALNLNP</sequence>
<evidence type="ECO:0000256" key="5">
    <source>
        <dbReference type="ARBA" id="ARBA00023136"/>
    </source>
</evidence>
<dbReference type="PANTHER" id="PTHR30619">
    <property type="entry name" value="DNA INTERNALIZATION/COMPETENCE PROTEIN COMEC/REC2"/>
    <property type="match status" value="1"/>
</dbReference>
<feature type="transmembrane region" description="Helical" evidence="6">
    <location>
        <begin position="29"/>
        <end position="45"/>
    </location>
</feature>
<reference evidence="9 10" key="1">
    <citation type="submission" date="2018-08" db="EMBL/GenBank/DDBJ databases">
        <title>The draft genome squence of Brumimicrobium sp. N62.</title>
        <authorList>
            <person name="Du Z.-J."/>
            <person name="Luo H.-R."/>
        </authorList>
    </citation>
    <scope>NUCLEOTIDE SEQUENCE [LARGE SCALE GENOMIC DNA]</scope>
    <source>
        <strain evidence="9 10">N62</strain>
    </source>
</reference>
<evidence type="ECO:0000256" key="4">
    <source>
        <dbReference type="ARBA" id="ARBA00022989"/>
    </source>
</evidence>
<dbReference type="Pfam" id="PF03772">
    <property type="entry name" value="Competence"/>
    <property type="match status" value="1"/>
</dbReference>
<evidence type="ECO:0000313" key="9">
    <source>
        <dbReference type="EMBL" id="RFC53317.1"/>
    </source>
</evidence>
<keyword evidence="5 6" id="KW-0472">Membrane</keyword>
<organism evidence="9 10">
    <name type="scientific">Brumimicrobium aurantiacum</name>
    <dbReference type="NCBI Taxonomy" id="1737063"/>
    <lineage>
        <taxon>Bacteria</taxon>
        <taxon>Pseudomonadati</taxon>
        <taxon>Bacteroidota</taxon>
        <taxon>Flavobacteriia</taxon>
        <taxon>Flavobacteriales</taxon>
        <taxon>Crocinitomicaceae</taxon>
        <taxon>Brumimicrobium</taxon>
    </lineage>
</organism>
<name>A0A3E1EUT8_9FLAO</name>
<feature type="domain" description="DUF4131" evidence="8">
    <location>
        <begin position="29"/>
        <end position="187"/>
    </location>
</feature>
<keyword evidence="2" id="KW-1003">Cell membrane</keyword>
<feature type="transmembrane region" description="Helical" evidence="6">
    <location>
        <begin position="283"/>
        <end position="303"/>
    </location>
</feature>
<evidence type="ECO:0000259" key="8">
    <source>
        <dbReference type="Pfam" id="PF13567"/>
    </source>
</evidence>
<evidence type="ECO:0000256" key="2">
    <source>
        <dbReference type="ARBA" id="ARBA00022475"/>
    </source>
</evidence>
<dbReference type="InterPro" id="IPR025405">
    <property type="entry name" value="DUF4131"/>
</dbReference>
<evidence type="ECO:0000256" key="3">
    <source>
        <dbReference type="ARBA" id="ARBA00022692"/>
    </source>
</evidence>
<dbReference type="InterPro" id="IPR004477">
    <property type="entry name" value="ComEC_N"/>
</dbReference>
<feature type="transmembrane region" description="Helical" evidence="6">
    <location>
        <begin position="381"/>
        <end position="404"/>
    </location>
</feature>
<gene>
    <name evidence="9" type="ORF">DXU93_12855</name>
</gene>
<dbReference type="EMBL" id="QURB01000009">
    <property type="protein sequence ID" value="RFC53317.1"/>
    <property type="molecule type" value="Genomic_DNA"/>
</dbReference>
<keyword evidence="4 6" id="KW-1133">Transmembrane helix</keyword>
<feature type="transmembrane region" description="Helical" evidence="6">
    <location>
        <begin position="478"/>
        <end position="495"/>
    </location>
</feature>
<evidence type="ECO:0000259" key="7">
    <source>
        <dbReference type="Pfam" id="PF03772"/>
    </source>
</evidence>
<dbReference type="Proteomes" id="UP000257127">
    <property type="component" value="Unassembled WGS sequence"/>
</dbReference>
<evidence type="ECO:0000256" key="6">
    <source>
        <dbReference type="SAM" id="Phobius"/>
    </source>
</evidence>
<dbReference type="NCBIfam" id="TIGR00360">
    <property type="entry name" value="ComEC_N-term"/>
    <property type="match status" value="1"/>
</dbReference>
<comment type="caution">
    <text evidence="9">The sequence shown here is derived from an EMBL/GenBank/DDBJ whole genome shotgun (WGS) entry which is preliminary data.</text>
</comment>
<dbReference type="PANTHER" id="PTHR30619:SF1">
    <property type="entry name" value="RECOMBINATION PROTEIN 2"/>
    <property type="match status" value="1"/>
</dbReference>
<feature type="transmembrane region" description="Helical" evidence="6">
    <location>
        <begin position="249"/>
        <end position="271"/>
    </location>
</feature>
<dbReference type="InterPro" id="IPR052159">
    <property type="entry name" value="Competence_DNA_uptake"/>
</dbReference>
<proteinExistence type="predicted"/>
<feature type="domain" description="ComEC/Rec2-related protein" evidence="7">
    <location>
        <begin position="229"/>
        <end position="496"/>
    </location>
</feature>
<evidence type="ECO:0000256" key="1">
    <source>
        <dbReference type="ARBA" id="ARBA00004651"/>
    </source>
</evidence>
<evidence type="ECO:0000313" key="10">
    <source>
        <dbReference type="Proteomes" id="UP000257127"/>
    </source>
</evidence>
<dbReference type="AlphaFoldDB" id="A0A3E1EUT8"/>
<protein>
    <submittedName>
        <fullName evidence="9">ComEC family competence protein</fullName>
    </submittedName>
</protein>
<feature type="transmembrane region" description="Helical" evidence="6">
    <location>
        <begin position="353"/>
        <end position="369"/>
    </location>
</feature>
<dbReference type="Pfam" id="PF13567">
    <property type="entry name" value="DUF4131"/>
    <property type="match status" value="1"/>
</dbReference>
<feature type="transmembrane region" description="Helical" evidence="6">
    <location>
        <begin position="323"/>
        <end position="341"/>
    </location>
</feature>
<feature type="transmembrane region" description="Helical" evidence="6">
    <location>
        <begin position="444"/>
        <end position="466"/>
    </location>
</feature>
<feature type="transmembrane region" description="Helical" evidence="6">
    <location>
        <begin position="416"/>
        <end position="438"/>
    </location>
</feature>
<comment type="subcellular location">
    <subcellularLocation>
        <location evidence="1">Cell membrane</location>
        <topology evidence="1">Multi-pass membrane protein</topology>
    </subcellularLocation>
</comment>
<keyword evidence="3 6" id="KW-0812">Transmembrane</keyword>